<keyword evidence="2" id="KW-0732">Signal</keyword>
<organism evidence="3 5">
    <name type="scientific">Carya illinoinensis</name>
    <name type="common">Pecan</name>
    <dbReference type="NCBI Taxonomy" id="32201"/>
    <lineage>
        <taxon>Eukaryota</taxon>
        <taxon>Viridiplantae</taxon>
        <taxon>Streptophyta</taxon>
        <taxon>Embryophyta</taxon>
        <taxon>Tracheophyta</taxon>
        <taxon>Spermatophyta</taxon>
        <taxon>Magnoliopsida</taxon>
        <taxon>eudicotyledons</taxon>
        <taxon>Gunneridae</taxon>
        <taxon>Pentapetalae</taxon>
        <taxon>rosids</taxon>
        <taxon>fabids</taxon>
        <taxon>Fagales</taxon>
        <taxon>Juglandaceae</taxon>
        <taxon>Carya</taxon>
    </lineage>
</organism>
<dbReference type="Proteomes" id="UP000811246">
    <property type="component" value="Chromosome 3"/>
</dbReference>
<name>A0A8T1QZ73_CARIL</name>
<feature type="transmembrane region" description="Helical" evidence="1">
    <location>
        <begin position="55"/>
        <end position="75"/>
    </location>
</feature>
<evidence type="ECO:0000313" key="3">
    <source>
        <dbReference type="EMBL" id="KAG6659221.1"/>
    </source>
</evidence>
<evidence type="ECO:0008006" key="6">
    <source>
        <dbReference type="Google" id="ProtNLM"/>
    </source>
</evidence>
<evidence type="ECO:0000313" key="4">
    <source>
        <dbReference type="EMBL" id="KAG6719573.1"/>
    </source>
</evidence>
<evidence type="ECO:0000313" key="5">
    <source>
        <dbReference type="Proteomes" id="UP000811609"/>
    </source>
</evidence>
<dbReference type="PANTHER" id="PTHR33780:SF2">
    <property type="entry name" value="PROTEIN, PUTATIVE-RELATED"/>
    <property type="match status" value="1"/>
</dbReference>
<reference evidence="4" key="2">
    <citation type="submission" date="2021-01" db="EMBL/GenBank/DDBJ databases">
        <authorList>
            <person name="Lovell J.T."/>
            <person name="Bentley N."/>
            <person name="Bhattarai G."/>
            <person name="Jenkins J.W."/>
            <person name="Sreedasyam A."/>
            <person name="Alarcon Y."/>
            <person name="Bock C."/>
            <person name="Boston L."/>
            <person name="Carlson J."/>
            <person name="Cervantes K."/>
            <person name="Clermont K."/>
            <person name="Krom N."/>
            <person name="Kubenka K."/>
            <person name="Mamidi S."/>
            <person name="Mattison C."/>
            <person name="Monteros M."/>
            <person name="Pisani C."/>
            <person name="Plott C."/>
            <person name="Rajasekar S."/>
            <person name="Rhein H.S."/>
            <person name="Rohla C."/>
            <person name="Song M."/>
            <person name="Hilaire R.S."/>
            <person name="Shu S."/>
            <person name="Wells L."/>
            <person name="Wang X."/>
            <person name="Webber J."/>
            <person name="Heerema R.J."/>
            <person name="Klein P."/>
            <person name="Conner P."/>
            <person name="Grauke L."/>
            <person name="Grimwood J."/>
            <person name="Schmutz J."/>
            <person name="Randall J.J."/>
        </authorList>
    </citation>
    <scope>NUCLEOTIDE SEQUENCE</scope>
    <source>
        <tissue evidence="4">Leaf</tissue>
    </source>
</reference>
<sequence length="108" mass="12120">MIRRTSISRSLQFPLLLYLSLIHLRFIPGLANDPSSTKNENKAASHGASSGSVGLKVLIVCLGLAVFVGFSVLVFKIWQKKKREEQHARLLKLFEDDDELEVELGIRD</sequence>
<feature type="signal peptide" evidence="2">
    <location>
        <begin position="1"/>
        <end position="31"/>
    </location>
</feature>
<proteinExistence type="predicted"/>
<dbReference type="PANTHER" id="PTHR33780">
    <property type="entry name" value="EXPRESSED PROTEIN"/>
    <property type="match status" value="1"/>
</dbReference>
<dbReference type="EMBL" id="CM031827">
    <property type="protein sequence ID" value="KAG6719573.1"/>
    <property type="molecule type" value="Genomic_DNA"/>
</dbReference>
<gene>
    <name evidence="3" type="ORF">CIPAW_03G018600</name>
    <name evidence="4" type="ORF">I3842_03G013100</name>
</gene>
<comment type="caution">
    <text evidence="3">The sequence shown here is derived from an EMBL/GenBank/DDBJ whole genome shotgun (WGS) entry which is preliminary data.</text>
</comment>
<keyword evidence="1" id="KW-0472">Membrane</keyword>
<evidence type="ECO:0000256" key="2">
    <source>
        <dbReference type="SAM" id="SignalP"/>
    </source>
</evidence>
<feature type="chain" id="PRO_5035831305" description="Transmembrane protein" evidence="2">
    <location>
        <begin position="32"/>
        <end position="108"/>
    </location>
</feature>
<evidence type="ECO:0000256" key="1">
    <source>
        <dbReference type="SAM" id="Phobius"/>
    </source>
</evidence>
<accession>A0A8T1QZ73</accession>
<dbReference type="EMBL" id="CM031811">
    <property type="protein sequence ID" value="KAG6659221.1"/>
    <property type="molecule type" value="Genomic_DNA"/>
</dbReference>
<dbReference type="Proteomes" id="UP000811609">
    <property type="component" value="Chromosome 3"/>
</dbReference>
<reference evidence="3" key="1">
    <citation type="submission" date="2020-12" db="EMBL/GenBank/DDBJ databases">
        <title>WGS assembly of Carya illinoinensis cv. Pawnee.</title>
        <authorList>
            <person name="Platts A."/>
            <person name="Shu S."/>
            <person name="Wright S."/>
            <person name="Barry K."/>
            <person name="Edger P."/>
            <person name="Pires J.C."/>
            <person name="Schmutz J."/>
        </authorList>
    </citation>
    <scope>NUCLEOTIDE SEQUENCE</scope>
    <source>
        <tissue evidence="3">Leaf</tissue>
    </source>
</reference>
<dbReference type="OrthoDB" id="1929682at2759"/>
<keyword evidence="1" id="KW-1133">Transmembrane helix</keyword>
<dbReference type="AlphaFoldDB" id="A0A8T1QZ73"/>
<keyword evidence="1" id="KW-0812">Transmembrane</keyword>
<protein>
    <recommendedName>
        <fullName evidence="6">Transmembrane protein</fullName>
    </recommendedName>
</protein>
<keyword evidence="5" id="KW-1185">Reference proteome</keyword>